<reference evidence="5" key="1">
    <citation type="submission" date="2023-10" db="EMBL/GenBank/DDBJ databases">
        <title>Genome assembly of Pristionchus species.</title>
        <authorList>
            <person name="Yoshida K."/>
            <person name="Sommer R.J."/>
        </authorList>
    </citation>
    <scope>NUCLEOTIDE SEQUENCE</scope>
    <source>
        <strain evidence="5">RS0144</strain>
    </source>
</reference>
<evidence type="ECO:0000256" key="1">
    <source>
        <dbReference type="ARBA" id="ARBA00022443"/>
    </source>
</evidence>
<name>A0AAV5ULB0_9BILA</name>
<dbReference type="InterPro" id="IPR036028">
    <property type="entry name" value="SH3-like_dom_sf"/>
</dbReference>
<protein>
    <recommendedName>
        <fullName evidence="4">SH3 domain-containing protein</fullName>
    </recommendedName>
</protein>
<organism evidence="5 6">
    <name type="scientific">Pristionchus entomophagus</name>
    <dbReference type="NCBI Taxonomy" id="358040"/>
    <lineage>
        <taxon>Eukaryota</taxon>
        <taxon>Metazoa</taxon>
        <taxon>Ecdysozoa</taxon>
        <taxon>Nematoda</taxon>
        <taxon>Chromadorea</taxon>
        <taxon>Rhabditida</taxon>
        <taxon>Rhabditina</taxon>
        <taxon>Diplogasteromorpha</taxon>
        <taxon>Diplogasteroidea</taxon>
        <taxon>Neodiplogasteridae</taxon>
        <taxon>Pristionchus</taxon>
    </lineage>
</organism>
<proteinExistence type="predicted"/>
<comment type="caution">
    <text evidence="5">The sequence shown here is derived from an EMBL/GenBank/DDBJ whole genome shotgun (WGS) entry which is preliminary data.</text>
</comment>
<dbReference type="Pfam" id="PF00018">
    <property type="entry name" value="SH3_1"/>
    <property type="match status" value="1"/>
</dbReference>
<evidence type="ECO:0000313" key="5">
    <source>
        <dbReference type="EMBL" id="GMT07458.1"/>
    </source>
</evidence>
<feature type="region of interest" description="Disordered" evidence="3">
    <location>
        <begin position="266"/>
        <end position="288"/>
    </location>
</feature>
<evidence type="ECO:0000256" key="3">
    <source>
        <dbReference type="SAM" id="MobiDB-lite"/>
    </source>
</evidence>
<dbReference type="EMBL" id="BTSX01000006">
    <property type="protein sequence ID" value="GMT07458.1"/>
    <property type="molecule type" value="Genomic_DNA"/>
</dbReference>
<dbReference type="InterPro" id="IPR001452">
    <property type="entry name" value="SH3_domain"/>
</dbReference>
<sequence length="460" mass="51884">MSLGKASGEFAPAKSTINSVHNQLEKGFLPAVRHVAESAVNLYKAHQQLEKAAESHVIALRILAESAKTAQPGAKKHGIALERLTSDYEQLLKLHKSTLVKLSFLASKTTTYANGEKDKLKEMQTIHQKKEKDFLRAEKKKEKTEEELGQFYMSEARSFSSQQEMRYKFFVDKHLEWFDSFVPMLKQAESFLIQEEIAEVKEEIKEEIKEHIENHHDNHELAKEIIVEAIIKEEIKEKIRHDLEEKINDAVVKAVEHEVHEHMHEKLHEAEEEELHDHGHEFTEPPQKNDKNEYIEQLQKRGVAVAVLPVSALAEQKPLKPVEHDYDRAPVQSPEVQSPYFDAQRNLRPAMLPETTPPPVAAPAVIHHTQPVLVSAPLVSPKPVVRAETPVAAVPVQFGASDYGKTLTVLQDYGASSGEQITVAQGDKVVLIKSGTRGWIFVRDSVSQRTGWIPSPFAAL</sequence>
<dbReference type="Gene3D" id="1.20.1270.60">
    <property type="entry name" value="Arfaptin homology (AH) domain/BAR domain"/>
    <property type="match status" value="1"/>
</dbReference>
<evidence type="ECO:0000313" key="6">
    <source>
        <dbReference type="Proteomes" id="UP001432027"/>
    </source>
</evidence>
<evidence type="ECO:0000256" key="2">
    <source>
        <dbReference type="PROSITE-ProRule" id="PRU00192"/>
    </source>
</evidence>
<dbReference type="InterPro" id="IPR027267">
    <property type="entry name" value="AH/BAR_dom_sf"/>
</dbReference>
<dbReference type="Proteomes" id="UP001432027">
    <property type="component" value="Unassembled WGS sequence"/>
</dbReference>
<dbReference type="PROSITE" id="PS50002">
    <property type="entry name" value="SH3"/>
    <property type="match status" value="1"/>
</dbReference>
<accession>A0AAV5ULB0</accession>
<feature type="domain" description="SH3" evidence="4">
    <location>
        <begin position="402"/>
        <end position="460"/>
    </location>
</feature>
<dbReference type="SUPFAM" id="SSF50044">
    <property type="entry name" value="SH3-domain"/>
    <property type="match status" value="1"/>
</dbReference>
<evidence type="ECO:0000259" key="4">
    <source>
        <dbReference type="PROSITE" id="PS50002"/>
    </source>
</evidence>
<gene>
    <name evidence="5" type="ORF">PENTCL1PPCAC_29632</name>
</gene>
<dbReference type="AlphaFoldDB" id="A0AAV5ULB0"/>
<keyword evidence="6" id="KW-1185">Reference proteome</keyword>
<dbReference type="Gene3D" id="2.30.30.40">
    <property type="entry name" value="SH3 Domains"/>
    <property type="match status" value="1"/>
</dbReference>
<keyword evidence="1 2" id="KW-0728">SH3 domain</keyword>